<dbReference type="Proteomes" id="UP000289440">
    <property type="component" value="Chromosome"/>
</dbReference>
<evidence type="ECO:0000313" key="3">
    <source>
        <dbReference type="Proteomes" id="UP000289440"/>
    </source>
</evidence>
<organism evidence="2 3">
    <name type="scientific">Mesomycoplasma neurolyticum</name>
    <dbReference type="NCBI Taxonomy" id="2120"/>
    <lineage>
        <taxon>Bacteria</taxon>
        <taxon>Bacillati</taxon>
        <taxon>Mycoplasmatota</taxon>
        <taxon>Mycoplasmoidales</taxon>
        <taxon>Metamycoplasmataceae</taxon>
        <taxon>Mesomycoplasma</taxon>
    </lineage>
</organism>
<evidence type="ECO:0000313" key="2">
    <source>
        <dbReference type="EMBL" id="VEU59172.1"/>
    </source>
</evidence>
<dbReference type="EMBL" id="LR214951">
    <property type="protein sequence ID" value="VEU59172.1"/>
    <property type="molecule type" value="Genomic_DNA"/>
</dbReference>
<dbReference type="NCBIfam" id="NF045999">
    <property type="entry name" value="MAG1140_fam"/>
    <property type="match status" value="1"/>
</dbReference>
<proteinExistence type="predicted"/>
<accession>A0A449A4M1</accession>
<protein>
    <submittedName>
        <fullName evidence="2">Uncharacterized protein</fullName>
    </submittedName>
</protein>
<reference evidence="2 3" key="1">
    <citation type="submission" date="2019-01" db="EMBL/GenBank/DDBJ databases">
        <authorList>
            <consortium name="Pathogen Informatics"/>
        </authorList>
    </citation>
    <scope>NUCLEOTIDE SEQUENCE [LARGE SCALE GENOMIC DNA]</scope>
    <source>
        <strain evidence="2 3">NCTC10166</strain>
    </source>
</reference>
<dbReference type="AlphaFoldDB" id="A0A449A4M1"/>
<keyword evidence="1" id="KW-0472">Membrane</keyword>
<evidence type="ECO:0000256" key="1">
    <source>
        <dbReference type="SAM" id="Phobius"/>
    </source>
</evidence>
<dbReference type="KEGG" id="mnu:NCTC10166_00130"/>
<feature type="transmembrane region" description="Helical" evidence="1">
    <location>
        <begin position="6"/>
        <end position="29"/>
    </location>
</feature>
<keyword evidence="1" id="KW-1133">Transmembrane helix</keyword>
<keyword evidence="3" id="KW-1185">Reference proteome</keyword>
<sequence>MFKNYNFKILIFSLLLITMIFFIVLALLYKINYKKNILVEIEINNQNQMNFKINSNLYYEINKNSKILIEQKYAKNNENFYLKIKEIKNIKNDVFNVVLFHSTNLKIKPNTRILGKIILSQKSNIFDFIFH</sequence>
<keyword evidence="1" id="KW-0812">Transmembrane</keyword>
<name>A0A449A4M1_9BACT</name>
<dbReference type="OrthoDB" id="9865167at2"/>
<gene>
    <name evidence="2" type="ORF">NCTC10166_00130</name>
</gene>